<dbReference type="GO" id="GO:0033539">
    <property type="term" value="P:fatty acid beta-oxidation using acyl-CoA dehydrogenase"/>
    <property type="evidence" value="ECO:0007669"/>
    <property type="project" value="TreeGrafter"/>
</dbReference>
<dbReference type="GO" id="GO:0009055">
    <property type="term" value="F:electron transfer activity"/>
    <property type="evidence" value="ECO:0007669"/>
    <property type="project" value="InterPro"/>
</dbReference>
<dbReference type="PANTHER" id="PTHR43153">
    <property type="entry name" value="ELECTRON TRANSFER FLAVOPROTEIN ALPHA"/>
    <property type="match status" value="1"/>
</dbReference>
<dbReference type="Gene3D" id="3.40.50.620">
    <property type="entry name" value="HUPs"/>
    <property type="match status" value="1"/>
</dbReference>
<feature type="compositionally biased region" description="Low complexity" evidence="5">
    <location>
        <begin position="368"/>
        <end position="384"/>
    </location>
</feature>
<dbReference type="GO" id="GO:0050660">
    <property type="term" value="F:flavin adenine dinucleotide binding"/>
    <property type="evidence" value="ECO:0007669"/>
    <property type="project" value="InterPro"/>
</dbReference>
<proteinExistence type="inferred from homology"/>
<evidence type="ECO:0000256" key="5">
    <source>
        <dbReference type="SAM" id="MobiDB-lite"/>
    </source>
</evidence>
<dbReference type="InterPro" id="IPR029035">
    <property type="entry name" value="DHS-like_NAD/FAD-binding_dom"/>
</dbReference>
<evidence type="ECO:0000256" key="3">
    <source>
        <dbReference type="ARBA" id="ARBA00011355"/>
    </source>
</evidence>
<dbReference type="Pfam" id="PF00766">
    <property type="entry name" value="ETF_alpha"/>
    <property type="match status" value="1"/>
</dbReference>
<dbReference type="InterPro" id="IPR001308">
    <property type="entry name" value="ETF_a/FixB"/>
</dbReference>
<comment type="subunit">
    <text evidence="3">Heterodimer of an alpha and a beta subunit.</text>
</comment>
<dbReference type="AlphaFoldDB" id="E3IY70"/>
<dbReference type="Pfam" id="PF01012">
    <property type="entry name" value="ETF"/>
    <property type="match status" value="1"/>
</dbReference>
<sequence length="393" mass="37924">MTETISAATREPTVPPTTELDPAATAITGITALVVARGGAVPPGGAEAAAEAGGRVLVVGSGAAEAAEALHRATGGGPATEVWWADTGPGLRAGTLAASLARALAGADLVVLPASADGRDLAPRLAAALDVPLLAGAVAVRSGADGELRADLSRIDGRLLVTATCVAPAVATLLPGARSLYDGPVAPPAGAAIPAQPSGGPVAVTLAAPPAGLVDVEVLEVLEPDPATMDLGEARRVLGGGAGLVARTGALAAVAPAAAFELLAGVAAALGASAGATRVVTDAGWMSYDRQIGTTGVTLDPELYLAFGVSGASQHTGGLGAPGHVVSINTDPSCPMTSMADLGLVSDAGGLLVELARRLGVPLPAGLDPPAGADLPADGDAAVPEPRGEATSV</sequence>
<evidence type="ECO:0000313" key="7">
    <source>
        <dbReference type="EMBL" id="ADP82668.1"/>
    </source>
</evidence>
<dbReference type="Gene3D" id="3.40.50.1220">
    <property type="entry name" value="TPP-binding domain"/>
    <property type="match status" value="1"/>
</dbReference>
<feature type="region of interest" description="Disordered" evidence="5">
    <location>
        <begin position="1"/>
        <end position="20"/>
    </location>
</feature>
<evidence type="ECO:0000259" key="6">
    <source>
        <dbReference type="SMART" id="SM00893"/>
    </source>
</evidence>
<name>E3IY70_PSEI1</name>
<dbReference type="OrthoDB" id="9770286at2"/>
<dbReference type="InParanoid" id="E3IY70"/>
<dbReference type="STRING" id="298654.FraEuI1c_4676"/>
<dbReference type="InterPro" id="IPR014729">
    <property type="entry name" value="Rossmann-like_a/b/a_fold"/>
</dbReference>
<dbReference type="Proteomes" id="UP000002484">
    <property type="component" value="Chromosome"/>
</dbReference>
<feature type="domain" description="Electron transfer flavoprotein alpha/beta-subunit N-terminal" evidence="6">
    <location>
        <begin position="32"/>
        <end position="202"/>
    </location>
</feature>
<dbReference type="KEGG" id="fri:FraEuI1c_4676"/>
<dbReference type="eggNOG" id="COG2025">
    <property type="taxonomic scope" value="Bacteria"/>
</dbReference>
<dbReference type="RefSeq" id="WP_013425786.1">
    <property type="nucleotide sequence ID" value="NC_014666.1"/>
</dbReference>
<dbReference type="InterPro" id="IPR014730">
    <property type="entry name" value="ETF_a/b_N"/>
</dbReference>
<evidence type="ECO:0000313" key="8">
    <source>
        <dbReference type="Proteomes" id="UP000002484"/>
    </source>
</evidence>
<protein>
    <submittedName>
        <fullName evidence="7">Electron transfer flavoprotein alpha subunit</fullName>
    </submittedName>
</protein>
<feature type="region of interest" description="Disordered" evidence="5">
    <location>
        <begin position="368"/>
        <end position="393"/>
    </location>
</feature>
<reference evidence="7 8" key="1">
    <citation type="submission" date="2010-10" db="EMBL/GenBank/DDBJ databases">
        <title>Complete sequence of Frankia sp. EuI1c.</title>
        <authorList>
            <consortium name="US DOE Joint Genome Institute"/>
            <person name="Lucas S."/>
            <person name="Copeland A."/>
            <person name="Lapidus A."/>
            <person name="Cheng J.-F."/>
            <person name="Bruce D."/>
            <person name="Goodwin L."/>
            <person name="Pitluck S."/>
            <person name="Chertkov O."/>
            <person name="Detter J.C."/>
            <person name="Han C."/>
            <person name="Tapia R."/>
            <person name="Land M."/>
            <person name="Hauser L."/>
            <person name="Jeffries C."/>
            <person name="Kyrpides N."/>
            <person name="Ivanova N."/>
            <person name="Mikhailova N."/>
            <person name="Beauchemin N."/>
            <person name="Sen A."/>
            <person name="Sur S.A."/>
            <person name="Gtari M."/>
            <person name="Wall L."/>
            <person name="Tisa L."/>
            <person name="Woyke T."/>
        </authorList>
    </citation>
    <scope>NUCLEOTIDE SEQUENCE [LARGE SCALE GENOMIC DNA]</scope>
    <source>
        <strain evidence="8">DSM 45817 / CECT 9037 / EuI1c</strain>
    </source>
</reference>
<dbReference type="PANTHER" id="PTHR43153:SF1">
    <property type="entry name" value="ELECTRON TRANSFER FLAVOPROTEIN SUBUNIT ALPHA, MITOCHONDRIAL"/>
    <property type="match status" value="1"/>
</dbReference>
<comment type="function">
    <text evidence="4">The electron transfer flavoprotein serves as a specific electron acceptor for other dehydrogenases. It transfers the electrons to the main respiratory chain via ETF-ubiquinone oxidoreductase (ETF dehydrogenase).</text>
</comment>
<dbReference type="HOGENOM" id="CLU_876856_0_0_11"/>
<dbReference type="InterPro" id="IPR014731">
    <property type="entry name" value="ETF_asu_C"/>
</dbReference>
<keyword evidence="8" id="KW-1185">Reference proteome</keyword>
<comment type="similarity">
    <text evidence="2">Belongs to the ETF alpha-subunit/FixB family.</text>
</comment>
<dbReference type="SUPFAM" id="SSF52402">
    <property type="entry name" value="Adenine nucleotide alpha hydrolases-like"/>
    <property type="match status" value="1"/>
</dbReference>
<accession>E3IY70</accession>
<gene>
    <name evidence="7" type="ordered locus">FraEuI1c_4676</name>
</gene>
<evidence type="ECO:0000256" key="4">
    <source>
        <dbReference type="ARBA" id="ARBA00025649"/>
    </source>
</evidence>
<comment type="cofactor">
    <cofactor evidence="1">
        <name>FAD</name>
        <dbReference type="ChEBI" id="CHEBI:57692"/>
    </cofactor>
</comment>
<organism evidence="7 8">
    <name type="scientific">Pseudofrankia inefficax (strain DSM 45817 / CECT 9037 / DDB 130130 / EuI1c)</name>
    <name type="common">Frankia inefficax</name>
    <dbReference type="NCBI Taxonomy" id="298654"/>
    <lineage>
        <taxon>Bacteria</taxon>
        <taxon>Bacillati</taxon>
        <taxon>Actinomycetota</taxon>
        <taxon>Actinomycetes</taxon>
        <taxon>Frankiales</taxon>
        <taxon>Frankiaceae</taxon>
        <taxon>Pseudofrankia</taxon>
    </lineage>
</organism>
<evidence type="ECO:0000256" key="1">
    <source>
        <dbReference type="ARBA" id="ARBA00001974"/>
    </source>
</evidence>
<dbReference type="EMBL" id="CP002299">
    <property type="protein sequence ID" value="ADP82668.1"/>
    <property type="molecule type" value="Genomic_DNA"/>
</dbReference>
<dbReference type="NCBIfam" id="NF038209">
    <property type="entry name" value="mft_etfA"/>
    <property type="match status" value="1"/>
</dbReference>
<dbReference type="SUPFAM" id="SSF52467">
    <property type="entry name" value="DHS-like NAD/FAD-binding domain"/>
    <property type="match status" value="1"/>
</dbReference>
<evidence type="ECO:0000256" key="2">
    <source>
        <dbReference type="ARBA" id="ARBA00005817"/>
    </source>
</evidence>
<dbReference type="SMART" id="SM00893">
    <property type="entry name" value="ETF"/>
    <property type="match status" value="1"/>
</dbReference>